<dbReference type="InterPro" id="IPR001356">
    <property type="entry name" value="HD"/>
</dbReference>
<evidence type="ECO:0000313" key="10">
    <source>
        <dbReference type="Proteomes" id="UP001195483"/>
    </source>
</evidence>
<feature type="DNA-binding region" description="Homeobox" evidence="6">
    <location>
        <begin position="142"/>
        <end position="204"/>
    </location>
</feature>
<reference evidence="9" key="2">
    <citation type="journal article" date="2021" name="Genome Biol. Evol.">
        <title>Developing a high-quality reference genome for a parasitic bivalve with doubly uniparental inheritance (Bivalvia: Unionida).</title>
        <authorList>
            <person name="Smith C.H."/>
        </authorList>
    </citation>
    <scope>NUCLEOTIDE SEQUENCE</scope>
    <source>
        <strain evidence="9">CHS0354</strain>
        <tissue evidence="9">Mantle</tissue>
    </source>
</reference>
<dbReference type="GO" id="GO:0000981">
    <property type="term" value="F:DNA-binding transcription factor activity, RNA polymerase II-specific"/>
    <property type="evidence" value="ECO:0007669"/>
    <property type="project" value="InterPro"/>
</dbReference>
<dbReference type="FunFam" id="1.10.10.60:FF:000003">
    <property type="entry name" value="Iroquois-class homeobox protein IRX"/>
    <property type="match status" value="1"/>
</dbReference>
<keyword evidence="10" id="KW-1185">Reference proteome</keyword>
<comment type="similarity">
    <text evidence="2">Belongs to the TALE/IRO homeobox family.</text>
</comment>
<dbReference type="GO" id="GO:0048468">
    <property type="term" value="P:cell development"/>
    <property type="evidence" value="ECO:0007669"/>
    <property type="project" value="TreeGrafter"/>
</dbReference>
<dbReference type="CDD" id="cd00086">
    <property type="entry name" value="homeodomain"/>
    <property type="match status" value="1"/>
</dbReference>
<dbReference type="Proteomes" id="UP001195483">
    <property type="component" value="Unassembled WGS sequence"/>
</dbReference>
<dbReference type="PROSITE" id="PS00027">
    <property type="entry name" value="HOMEOBOX_1"/>
    <property type="match status" value="1"/>
</dbReference>
<feature type="compositionally biased region" description="Basic and acidic residues" evidence="7">
    <location>
        <begin position="226"/>
        <end position="238"/>
    </location>
</feature>
<organism evidence="9 10">
    <name type="scientific">Potamilus streckersoni</name>
    <dbReference type="NCBI Taxonomy" id="2493646"/>
    <lineage>
        <taxon>Eukaryota</taxon>
        <taxon>Metazoa</taxon>
        <taxon>Spiralia</taxon>
        <taxon>Lophotrochozoa</taxon>
        <taxon>Mollusca</taxon>
        <taxon>Bivalvia</taxon>
        <taxon>Autobranchia</taxon>
        <taxon>Heteroconchia</taxon>
        <taxon>Palaeoheterodonta</taxon>
        <taxon>Unionida</taxon>
        <taxon>Unionoidea</taxon>
        <taxon>Unionidae</taxon>
        <taxon>Ambleminae</taxon>
        <taxon>Lampsilini</taxon>
        <taxon>Potamilus</taxon>
    </lineage>
</organism>
<evidence type="ECO:0000256" key="2">
    <source>
        <dbReference type="ARBA" id="ARBA00008446"/>
    </source>
</evidence>
<dbReference type="GO" id="GO:0005634">
    <property type="term" value="C:nucleus"/>
    <property type="evidence" value="ECO:0007669"/>
    <property type="project" value="UniProtKB-SubCell"/>
</dbReference>
<keyword evidence="5 6" id="KW-0539">Nucleus</keyword>
<evidence type="ECO:0000313" key="9">
    <source>
        <dbReference type="EMBL" id="KAK3581071.1"/>
    </source>
</evidence>
<comment type="caution">
    <text evidence="9">The sequence shown here is derived from an EMBL/GenBank/DDBJ whole genome shotgun (WGS) entry which is preliminary data.</text>
</comment>
<dbReference type="InterPro" id="IPR008422">
    <property type="entry name" value="KN_HD"/>
</dbReference>
<evidence type="ECO:0000256" key="4">
    <source>
        <dbReference type="ARBA" id="ARBA00023155"/>
    </source>
</evidence>
<reference evidence="9" key="1">
    <citation type="journal article" date="2021" name="Genome Biol. Evol.">
        <title>A High-Quality Reference Genome for a Parasitic Bivalve with Doubly Uniparental Inheritance (Bivalvia: Unionida).</title>
        <authorList>
            <person name="Smith C.H."/>
        </authorList>
    </citation>
    <scope>NUCLEOTIDE SEQUENCE</scope>
    <source>
        <strain evidence="9">CHS0354</strain>
    </source>
</reference>
<protein>
    <recommendedName>
        <fullName evidence="8">Homeobox domain-containing protein</fullName>
    </recommendedName>
</protein>
<evidence type="ECO:0000256" key="7">
    <source>
        <dbReference type="SAM" id="MobiDB-lite"/>
    </source>
</evidence>
<dbReference type="AlphaFoldDB" id="A0AAE0VKL9"/>
<dbReference type="EMBL" id="JAEAOA010001977">
    <property type="protein sequence ID" value="KAK3581071.1"/>
    <property type="molecule type" value="Genomic_DNA"/>
</dbReference>
<evidence type="ECO:0000256" key="3">
    <source>
        <dbReference type="ARBA" id="ARBA00023125"/>
    </source>
</evidence>
<dbReference type="PROSITE" id="PS50071">
    <property type="entry name" value="HOMEOBOX_2"/>
    <property type="match status" value="1"/>
</dbReference>
<dbReference type="PANTHER" id="PTHR11211">
    <property type="entry name" value="IROQUOIS-CLASS HOMEODOMAIN PROTEIN IRX"/>
    <property type="match status" value="1"/>
</dbReference>
<keyword evidence="4 6" id="KW-0371">Homeobox</keyword>
<dbReference type="GO" id="GO:0000978">
    <property type="term" value="F:RNA polymerase II cis-regulatory region sequence-specific DNA binding"/>
    <property type="evidence" value="ECO:0007669"/>
    <property type="project" value="TreeGrafter"/>
</dbReference>
<gene>
    <name evidence="9" type="ORF">CHS0354_033859</name>
</gene>
<dbReference type="InterPro" id="IPR009057">
    <property type="entry name" value="Homeodomain-like_sf"/>
</dbReference>
<sequence>MPFATKFSLKGPGVDQHTSQAAIPGQQVYCSIRSHRCCTYGELPVTSQASGQTVCRCQMNHSIQTYVQRAPILPEACFDAATSHINATASFFGLESSALCPSITNLPKDSLNMASASASFHYDNLLVVHPYGSFFPGVDLNNAARRKNATRGTTSALKAWLYEHRKNPYPTKGEKIMLAFVTRMTLTQVSTWFANARRRLKKEKRMGWSLKDDDEESDYNLTTDKGNNEDDNHDPEVESYLKNKPSIKEHFLGLPLYASGHEKNNVKQNDCKNVSGHTVLRCDSTAFKSTSNSERITTCYTSNEAETVNPIRHPSENGNFKTKIWSIIDIIGSNDNLNSASKSTGTCSSSHKMRMSSDSHLTLVRVDPSSYSTASNNQNTHDNF</sequence>
<dbReference type="SUPFAM" id="SSF46689">
    <property type="entry name" value="Homeodomain-like"/>
    <property type="match status" value="1"/>
</dbReference>
<evidence type="ECO:0000256" key="5">
    <source>
        <dbReference type="ARBA" id="ARBA00023242"/>
    </source>
</evidence>
<dbReference type="GO" id="GO:0030182">
    <property type="term" value="P:neuron differentiation"/>
    <property type="evidence" value="ECO:0007669"/>
    <property type="project" value="TreeGrafter"/>
</dbReference>
<dbReference type="Gene3D" id="1.10.10.60">
    <property type="entry name" value="Homeodomain-like"/>
    <property type="match status" value="1"/>
</dbReference>
<reference evidence="9" key="3">
    <citation type="submission" date="2023-05" db="EMBL/GenBank/DDBJ databases">
        <authorList>
            <person name="Smith C.H."/>
        </authorList>
    </citation>
    <scope>NUCLEOTIDE SEQUENCE</scope>
    <source>
        <strain evidence="9">CHS0354</strain>
        <tissue evidence="9">Mantle</tissue>
    </source>
</reference>
<keyword evidence="3 6" id="KW-0238">DNA-binding</keyword>
<name>A0AAE0VKL9_9BIVA</name>
<proteinExistence type="inferred from homology"/>
<evidence type="ECO:0000256" key="1">
    <source>
        <dbReference type="ARBA" id="ARBA00004123"/>
    </source>
</evidence>
<dbReference type="SMART" id="SM00389">
    <property type="entry name" value="HOX"/>
    <property type="match status" value="1"/>
</dbReference>
<evidence type="ECO:0000256" key="6">
    <source>
        <dbReference type="PROSITE-ProRule" id="PRU00108"/>
    </source>
</evidence>
<feature type="domain" description="Homeobox" evidence="8">
    <location>
        <begin position="140"/>
        <end position="203"/>
    </location>
</feature>
<dbReference type="InterPro" id="IPR017970">
    <property type="entry name" value="Homeobox_CS"/>
</dbReference>
<evidence type="ECO:0000259" key="8">
    <source>
        <dbReference type="PROSITE" id="PS50071"/>
    </source>
</evidence>
<accession>A0AAE0VKL9</accession>
<comment type="subcellular location">
    <subcellularLocation>
        <location evidence="1 6">Nucleus</location>
    </subcellularLocation>
</comment>
<feature type="region of interest" description="Disordered" evidence="7">
    <location>
        <begin position="211"/>
        <end position="238"/>
    </location>
</feature>
<dbReference type="Pfam" id="PF05920">
    <property type="entry name" value="Homeobox_KN"/>
    <property type="match status" value="1"/>
</dbReference>
<dbReference type="PANTHER" id="PTHR11211:SF40">
    <property type="entry name" value="MIRROR, ISOFORM C"/>
    <property type="match status" value="1"/>
</dbReference>